<evidence type="ECO:0000259" key="2">
    <source>
        <dbReference type="Pfam" id="PF23156"/>
    </source>
</evidence>
<dbReference type="Pfam" id="PF23156">
    <property type="entry name" value="DUF7054"/>
    <property type="match status" value="1"/>
</dbReference>
<protein>
    <recommendedName>
        <fullName evidence="2">DUF7054 domain-containing protein</fullName>
    </recommendedName>
</protein>
<accession>A0AAV7EAD4</accession>
<feature type="region of interest" description="Disordered" evidence="1">
    <location>
        <begin position="56"/>
        <end position="99"/>
    </location>
</feature>
<feature type="compositionally biased region" description="Basic residues" evidence="1">
    <location>
        <begin position="81"/>
        <end position="98"/>
    </location>
</feature>
<reference evidence="3 4" key="1">
    <citation type="submission" date="2021-07" db="EMBL/GenBank/DDBJ databases">
        <title>The Aristolochia fimbriata genome: insights into angiosperm evolution, floral development and chemical biosynthesis.</title>
        <authorList>
            <person name="Jiao Y."/>
        </authorList>
    </citation>
    <scope>NUCLEOTIDE SEQUENCE [LARGE SCALE GENOMIC DNA]</scope>
    <source>
        <strain evidence="3">IBCAS-2021</strain>
        <tissue evidence="3">Leaf</tissue>
    </source>
</reference>
<comment type="caution">
    <text evidence="3">The sequence shown here is derived from an EMBL/GenBank/DDBJ whole genome shotgun (WGS) entry which is preliminary data.</text>
</comment>
<dbReference type="InterPro" id="IPR055482">
    <property type="entry name" value="DUF7054"/>
</dbReference>
<sequence length="301" mass="33731">MDCFLHQPYFLNRSSKFPNQDQPESGRINYRPPRPLSLRSFLGLSLVILASFRLSSGGPMSSRSTCRRRRSSPQNSNQFSSRRRCSKPPKPTRRKQLRRCSSEPLLVVPSSVEEEEPEDGALLVLLRPRTCLDIFPSSLPSPSPSPSRSSLAYEKYGDESKVVLSVLVEGSPGPVRTMVRLGASVAETIRIVVDKYREEGRSPLLGRDASHSSFQLHHSYFSLQSLNKTEKIGSVGSRNFYLRRSNGDEREEGNSASSDHDKTLVKSNLPLQPLFSSSIAKRLGQIARRTRKIWKLLGCVS</sequence>
<evidence type="ECO:0000313" key="4">
    <source>
        <dbReference type="Proteomes" id="UP000825729"/>
    </source>
</evidence>
<dbReference type="InterPro" id="IPR040358">
    <property type="entry name" value="At4g22758-like"/>
</dbReference>
<feature type="domain" description="DUF7054" evidence="2">
    <location>
        <begin position="159"/>
        <end position="243"/>
    </location>
</feature>
<dbReference type="EMBL" id="JAINDJ010000006">
    <property type="protein sequence ID" value="KAG9445386.1"/>
    <property type="molecule type" value="Genomic_DNA"/>
</dbReference>
<feature type="region of interest" description="Disordered" evidence="1">
    <location>
        <begin position="244"/>
        <end position="263"/>
    </location>
</feature>
<dbReference type="AlphaFoldDB" id="A0AAV7EAD4"/>
<evidence type="ECO:0000256" key="1">
    <source>
        <dbReference type="SAM" id="MobiDB-lite"/>
    </source>
</evidence>
<gene>
    <name evidence="3" type="ORF">H6P81_016726</name>
</gene>
<evidence type="ECO:0000313" key="3">
    <source>
        <dbReference type="EMBL" id="KAG9445386.1"/>
    </source>
</evidence>
<dbReference type="PANTHER" id="PTHR33270">
    <property type="entry name" value="BNAC05G50380D PROTEIN"/>
    <property type="match status" value="1"/>
</dbReference>
<proteinExistence type="predicted"/>
<organism evidence="3 4">
    <name type="scientific">Aristolochia fimbriata</name>
    <name type="common">White veined hardy Dutchman's pipe vine</name>
    <dbReference type="NCBI Taxonomy" id="158543"/>
    <lineage>
        <taxon>Eukaryota</taxon>
        <taxon>Viridiplantae</taxon>
        <taxon>Streptophyta</taxon>
        <taxon>Embryophyta</taxon>
        <taxon>Tracheophyta</taxon>
        <taxon>Spermatophyta</taxon>
        <taxon>Magnoliopsida</taxon>
        <taxon>Magnoliidae</taxon>
        <taxon>Piperales</taxon>
        <taxon>Aristolochiaceae</taxon>
        <taxon>Aristolochia</taxon>
    </lineage>
</organism>
<keyword evidence="4" id="KW-1185">Reference proteome</keyword>
<name>A0AAV7EAD4_ARIFI</name>
<dbReference type="PANTHER" id="PTHR33270:SF6">
    <property type="entry name" value="OS02G0448600 PROTEIN"/>
    <property type="match status" value="1"/>
</dbReference>
<dbReference type="Proteomes" id="UP000825729">
    <property type="component" value="Unassembled WGS sequence"/>
</dbReference>